<feature type="compositionally biased region" description="Polar residues" evidence="2">
    <location>
        <begin position="454"/>
        <end position="464"/>
    </location>
</feature>
<gene>
    <name evidence="4" type="ORF">GHT06_011113</name>
</gene>
<feature type="region of interest" description="Disordered" evidence="2">
    <location>
        <begin position="1213"/>
        <end position="1281"/>
    </location>
</feature>
<feature type="region of interest" description="Disordered" evidence="2">
    <location>
        <begin position="357"/>
        <end position="388"/>
    </location>
</feature>
<feature type="compositionally biased region" description="Low complexity" evidence="2">
    <location>
        <begin position="163"/>
        <end position="177"/>
    </location>
</feature>
<keyword evidence="1" id="KW-0862">Zinc</keyword>
<feature type="region of interest" description="Disordered" evidence="2">
    <location>
        <begin position="757"/>
        <end position="1001"/>
    </location>
</feature>
<reference evidence="4 5" key="1">
    <citation type="submission" date="2022-05" db="EMBL/GenBank/DDBJ databases">
        <title>A multi-omics perspective on studying reproductive biology in Daphnia sinensis.</title>
        <authorList>
            <person name="Jia J."/>
        </authorList>
    </citation>
    <scope>NUCLEOTIDE SEQUENCE [LARGE SCALE GENOMIC DNA]</scope>
    <source>
        <strain evidence="4 5">WSL</strain>
    </source>
</reference>
<dbReference type="PANTHER" id="PTHR15021:SF0">
    <property type="entry name" value="DISCO-RELATED, ISOFORM A-RELATED"/>
    <property type="match status" value="1"/>
</dbReference>
<proteinExistence type="predicted"/>
<dbReference type="GO" id="GO:0005634">
    <property type="term" value="C:nucleus"/>
    <property type="evidence" value="ECO:0007669"/>
    <property type="project" value="TreeGrafter"/>
</dbReference>
<evidence type="ECO:0000256" key="1">
    <source>
        <dbReference type="PROSITE-ProRule" id="PRU00042"/>
    </source>
</evidence>
<evidence type="ECO:0000313" key="5">
    <source>
        <dbReference type="Proteomes" id="UP000820818"/>
    </source>
</evidence>
<feature type="domain" description="C2H2-type" evidence="3">
    <location>
        <begin position="548"/>
        <end position="576"/>
    </location>
</feature>
<dbReference type="Proteomes" id="UP000820818">
    <property type="component" value="Linkage Group LG2"/>
</dbReference>
<dbReference type="PANTHER" id="PTHR15021">
    <property type="entry name" value="DISCONNECTED-RELATED"/>
    <property type="match status" value="1"/>
</dbReference>
<feature type="compositionally biased region" description="Low complexity" evidence="2">
    <location>
        <begin position="786"/>
        <end position="799"/>
    </location>
</feature>
<dbReference type="SMART" id="SM00355">
    <property type="entry name" value="ZnF_C2H2"/>
    <property type="match status" value="4"/>
</dbReference>
<dbReference type="InterPro" id="IPR013087">
    <property type="entry name" value="Znf_C2H2_type"/>
</dbReference>
<evidence type="ECO:0000259" key="3">
    <source>
        <dbReference type="PROSITE" id="PS50157"/>
    </source>
</evidence>
<keyword evidence="5" id="KW-1185">Reference proteome</keyword>
<comment type="caution">
    <text evidence="4">The sequence shown here is derived from an EMBL/GenBank/DDBJ whole genome shotgun (WGS) entry which is preliminary data.</text>
</comment>
<feature type="compositionally biased region" description="Polar residues" evidence="2">
    <location>
        <begin position="770"/>
        <end position="785"/>
    </location>
</feature>
<feature type="region of interest" description="Disordered" evidence="2">
    <location>
        <begin position="163"/>
        <end position="203"/>
    </location>
</feature>
<feature type="compositionally biased region" description="Polar residues" evidence="2">
    <location>
        <begin position="292"/>
        <end position="304"/>
    </location>
</feature>
<dbReference type="Gene3D" id="3.30.160.60">
    <property type="entry name" value="Classic Zinc Finger"/>
    <property type="match status" value="1"/>
</dbReference>
<feature type="region of interest" description="Disordered" evidence="2">
    <location>
        <begin position="414"/>
        <end position="540"/>
    </location>
</feature>
<keyword evidence="1" id="KW-0479">Metal-binding</keyword>
<protein>
    <recommendedName>
        <fullName evidence="3">C2H2-type domain-containing protein</fullName>
    </recommendedName>
</protein>
<dbReference type="GO" id="GO:0006355">
    <property type="term" value="P:regulation of DNA-templated transcription"/>
    <property type="evidence" value="ECO:0007669"/>
    <property type="project" value="TreeGrafter"/>
</dbReference>
<feature type="region of interest" description="Disordered" evidence="2">
    <location>
        <begin position="260"/>
        <end position="339"/>
    </location>
</feature>
<feature type="compositionally biased region" description="Low complexity" evidence="2">
    <location>
        <begin position="1081"/>
        <end position="1101"/>
    </location>
</feature>
<feature type="compositionally biased region" description="Pro residues" evidence="2">
    <location>
        <begin position="933"/>
        <end position="943"/>
    </location>
</feature>
<feature type="compositionally biased region" description="Acidic residues" evidence="2">
    <location>
        <begin position="886"/>
        <end position="896"/>
    </location>
</feature>
<keyword evidence="1" id="KW-0863">Zinc-finger</keyword>
<feature type="compositionally biased region" description="Polar residues" evidence="2">
    <location>
        <begin position="811"/>
        <end position="823"/>
    </location>
</feature>
<feature type="compositionally biased region" description="Acidic residues" evidence="2">
    <location>
        <begin position="723"/>
        <end position="740"/>
    </location>
</feature>
<evidence type="ECO:0000256" key="2">
    <source>
        <dbReference type="SAM" id="MobiDB-lite"/>
    </source>
</evidence>
<feature type="region of interest" description="Disordered" evidence="2">
    <location>
        <begin position="1079"/>
        <end position="1111"/>
    </location>
</feature>
<feature type="compositionally biased region" description="Low complexity" evidence="2">
    <location>
        <begin position="305"/>
        <end position="339"/>
    </location>
</feature>
<dbReference type="PROSITE" id="PS00028">
    <property type="entry name" value="ZINC_FINGER_C2H2_1"/>
    <property type="match status" value="2"/>
</dbReference>
<feature type="compositionally biased region" description="Pro residues" evidence="2">
    <location>
        <begin position="1257"/>
        <end position="1269"/>
    </location>
</feature>
<dbReference type="EMBL" id="WJBH02000002">
    <property type="protein sequence ID" value="KAI9563649.1"/>
    <property type="molecule type" value="Genomic_DNA"/>
</dbReference>
<accession>A0AAD5L1P3</accession>
<organism evidence="4 5">
    <name type="scientific">Daphnia sinensis</name>
    <dbReference type="NCBI Taxonomy" id="1820382"/>
    <lineage>
        <taxon>Eukaryota</taxon>
        <taxon>Metazoa</taxon>
        <taxon>Ecdysozoa</taxon>
        <taxon>Arthropoda</taxon>
        <taxon>Crustacea</taxon>
        <taxon>Branchiopoda</taxon>
        <taxon>Diplostraca</taxon>
        <taxon>Cladocera</taxon>
        <taxon>Anomopoda</taxon>
        <taxon>Daphniidae</taxon>
        <taxon>Daphnia</taxon>
        <taxon>Daphnia similis group</taxon>
    </lineage>
</organism>
<feature type="compositionally biased region" description="Polar residues" evidence="2">
    <location>
        <begin position="979"/>
        <end position="992"/>
    </location>
</feature>
<feature type="compositionally biased region" description="Gly residues" evidence="2">
    <location>
        <begin position="502"/>
        <end position="521"/>
    </location>
</feature>
<feature type="compositionally biased region" description="Basic residues" evidence="2">
    <location>
        <begin position="849"/>
        <end position="865"/>
    </location>
</feature>
<dbReference type="InterPro" id="IPR040436">
    <property type="entry name" value="Disconnected-like"/>
</dbReference>
<feature type="compositionally biased region" description="Acidic residues" evidence="2">
    <location>
        <begin position="435"/>
        <end position="448"/>
    </location>
</feature>
<name>A0AAD5L1P3_9CRUS</name>
<dbReference type="PROSITE" id="PS50157">
    <property type="entry name" value="ZINC_FINGER_C2H2_2"/>
    <property type="match status" value="2"/>
</dbReference>
<feature type="compositionally biased region" description="Basic and acidic residues" evidence="2">
    <location>
        <begin position="362"/>
        <end position="374"/>
    </location>
</feature>
<feature type="compositionally biased region" description="Basic and acidic residues" evidence="2">
    <location>
        <begin position="479"/>
        <end position="494"/>
    </location>
</feature>
<dbReference type="GO" id="GO:0008270">
    <property type="term" value="F:zinc ion binding"/>
    <property type="evidence" value="ECO:0007669"/>
    <property type="project" value="UniProtKB-KW"/>
</dbReference>
<feature type="compositionally biased region" description="Gly residues" evidence="2">
    <location>
        <begin position="696"/>
        <end position="706"/>
    </location>
</feature>
<feature type="region of interest" description="Disordered" evidence="2">
    <location>
        <begin position="591"/>
        <end position="745"/>
    </location>
</feature>
<feature type="domain" description="C2H2-type" evidence="3">
    <location>
        <begin position="1001"/>
        <end position="1024"/>
    </location>
</feature>
<feature type="compositionally biased region" description="Acidic residues" evidence="2">
    <location>
        <begin position="966"/>
        <end position="976"/>
    </location>
</feature>
<evidence type="ECO:0000313" key="4">
    <source>
        <dbReference type="EMBL" id="KAI9563649.1"/>
    </source>
</evidence>
<sequence length="1281" mass="134969">MPACPCECFQPGKLQLRQCQTCKHGWVPHALDKLGMRSGTLNSSPNGTGPVEPALPNTVFDVASLALYGCQALPIRLKILLDRLFSVLPPEDVVQVLTGFGWSLEDYARGYILQDAQGRPVEVWSICGRDEEPLVLQQFLRFGETRVIASRILQQHENETKTSAAAVAASSAASSGSEQRARMPTANNNNKDASSEREQQQQQLKLNSDIKEFLKKAQQNPQAALAGMLGHSGLPGFVNPLNSLSFPFIPGLTGPPGPLNHLPRLPAMMNLPPPPPPAPHQSTLPRLPTAAVQPQQHSPPVSSISNSHAALTSSNNNNNNNQAVSSTTPSSASASATVAQSPLGRLQGMQPFDFRSAVQQTAKERCSRSPESNRIRLSPPPLSSGSLNLKSLQSLTTTQHSSAVSPLCLTNKPADVHQQQQRHRSRSASSSSSELDWDEDDMMDDSDVYDSGTAAPQNALNLTRKSGAGAGGRHHGQRNRPEISDSLSEAERTMMRRPGKSGSQGGGGGGGQGGSSGGQGGSSMKRSWNPLGPLGTQLINPATGKKRVQCNVCLKTFCDKGALKIHFSAVHLREMHKCTVDGCNMMFSSRRSRNRHSANPNPKLHSPHLRRKISPHDGRTSQPHPALGSLISHVQHGGPHGPPGGFPGLAHLPPLPAGMHPQHGAGMMVPDGFGKAGNLGGGESHRERSVSSMSSSGGGNGGGMGQDGDHVIKGRNYYAASSDDLDDDLDDLSSLDEGEEGSSSAAANNRLHHVAGHESAHGTGPAGVHPQNQGMDHNNLSSSPKQQQQQQQQQQQGGQQTSGAVRKRKSQNPTRLFQQQQQVADAYLSDNDGRSDASDQSGGGSSSGRMRKKNNNNSSKTKRIKKEADFAHGGRNSPPGGYRTDEEADDDADDDGLDSKNGLPSAETATAGRQRRQHSSGPAAATDQLDAPPSNPSSAPPTPLSGTEMRDVTGMDADSIRPYPLDVDDEDDEELVDSLTGSPRSDCGSSSAAPLDKDNPRRCSACGKVFQNHFGVKTHYQNVHLKLMHRCTVDGCAAAFPSKRSRDRHAQNSNLHRKLLSTDGTSAFHGCSPLASPVASPTLAMTPTTPTTPTAKLGPTASSAGQPDGPAGVADFSLHQFSSLRDEFLSRIYANAEAHGMMHGLAPFLAGPHHHHHHHMSLNHHGNAAVAAAAVAGHHHGNNQNSFLSGLQQSAAAAAFLSAAAAASAAANANGAPANGHHHGPMNGVGLANHHHNNNQVTINGKASVRDSSASSPPHPPNSASPSPPSAASSMALRTSV</sequence>